<dbReference type="NCBIfam" id="NF033563">
    <property type="entry name" value="transpos_IS30"/>
    <property type="match status" value="1"/>
</dbReference>
<dbReference type="SUPFAM" id="SSF46689">
    <property type="entry name" value="Homeodomain-like"/>
    <property type="match status" value="1"/>
</dbReference>
<keyword evidence="3" id="KW-0815">Transposition</keyword>
<organism evidence="7">
    <name type="scientific">Salmonella infantis</name>
    <dbReference type="NCBI Taxonomy" id="595"/>
    <lineage>
        <taxon>Bacteria</taxon>
        <taxon>Pseudomonadati</taxon>
        <taxon>Pseudomonadota</taxon>
        <taxon>Gammaproteobacteria</taxon>
        <taxon>Enterobacterales</taxon>
        <taxon>Enterobacteriaceae</taxon>
        <taxon>Salmonella</taxon>
    </lineage>
</organism>
<evidence type="ECO:0000256" key="2">
    <source>
        <dbReference type="ARBA" id="ARBA00006363"/>
    </source>
</evidence>
<protein>
    <submittedName>
        <fullName evidence="7">IS30 family transposase</fullName>
    </submittedName>
</protein>
<dbReference type="GO" id="GO:0006313">
    <property type="term" value="P:DNA transposition"/>
    <property type="evidence" value="ECO:0007669"/>
    <property type="project" value="InterPro"/>
</dbReference>
<dbReference type="GO" id="GO:0015074">
    <property type="term" value="P:DNA integration"/>
    <property type="evidence" value="ECO:0007669"/>
    <property type="project" value="InterPro"/>
</dbReference>
<dbReference type="InterPro" id="IPR012337">
    <property type="entry name" value="RNaseH-like_sf"/>
</dbReference>
<dbReference type="PANTHER" id="PTHR10948:SF23">
    <property type="entry name" value="TRANSPOSASE INSI FOR INSERTION SEQUENCE ELEMENT IS30A-RELATED"/>
    <property type="match status" value="1"/>
</dbReference>
<dbReference type="InterPro" id="IPR001598">
    <property type="entry name" value="Transposase_IS30_CS"/>
</dbReference>
<dbReference type="PROSITE" id="PS50994">
    <property type="entry name" value="INTEGRASE"/>
    <property type="match status" value="1"/>
</dbReference>
<dbReference type="SUPFAM" id="SSF53098">
    <property type="entry name" value="Ribonuclease H-like"/>
    <property type="match status" value="1"/>
</dbReference>
<comment type="function">
    <text evidence="1">Required for the transposition of the insertion element.</text>
</comment>
<evidence type="ECO:0000256" key="4">
    <source>
        <dbReference type="ARBA" id="ARBA00023125"/>
    </source>
</evidence>
<name>A0A631DCP9_SALIN</name>
<dbReference type="InterPro" id="IPR051917">
    <property type="entry name" value="Transposase-Integrase"/>
</dbReference>
<sequence length="324" mass="37687">MNTSYKHLSIDEREKIMVLLSLGKSIGMIAKRLCRAKSTICREIKRNGCDSNYSATKANCLYQTRRQACHPRLKLNDPLVFNLVQDKLFNHQWSPEQIQHRLAYEGNQIQISYATIYRGLYKGLFDVDGKLATRKLRHKGRTRHTKNHEEKRGKIPITHHLKDRPQIANERLRIGDWEADTVLGKSGKACLVTLVDRCSRFLICATAKAKKADLISQAIIQALANHPVFTITPDRGKEFAKHKQVTDSLKANFYFPPPSQPWQRGSNENTNGLLREYFPKQQDINQWDEQYIQTKVARLNLRPRKCLDWRTPYEVYYQKVLQLV</sequence>
<dbReference type="EMBL" id="AAMEPJ010000021">
    <property type="protein sequence ID" value="EDG5645855.1"/>
    <property type="molecule type" value="Genomic_DNA"/>
</dbReference>
<proteinExistence type="inferred from homology"/>
<dbReference type="AlphaFoldDB" id="A0A631DCP9"/>
<dbReference type="GO" id="GO:0004803">
    <property type="term" value="F:transposase activity"/>
    <property type="evidence" value="ECO:0007669"/>
    <property type="project" value="InterPro"/>
</dbReference>
<dbReference type="InterPro" id="IPR001584">
    <property type="entry name" value="Integrase_cat-core"/>
</dbReference>
<comment type="caution">
    <text evidence="7">The sequence shown here is derived from an EMBL/GenBank/DDBJ whole genome shotgun (WGS) entry which is preliminary data.</text>
</comment>
<evidence type="ECO:0000256" key="3">
    <source>
        <dbReference type="ARBA" id="ARBA00022578"/>
    </source>
</evidence>
<dbReference type="Gene3D" id="3.30.420.10">
    <property type="entry name" value="Ribonuclease H-like superfamily/Ribonuclease H"/>
    <property type="match status" value="1"/>
</dbReference>
<dbReference type="InterPro" id="IPR025246">
    <property type="entry name" value="IS30-like_HTH"/>
</dbReference>
<keyword evidence="4" id="KW-0238">DNA-binding</keyword>
<reference evidence="7" key="1">
    <citation type="submission" date="2018-07" db="EMBL/GenBank/DDBJ databases">
        <authorList>
            <consortium name="PulseNet: The National Subtyping Network for Foodborne Disease Surveillance"/>
            <person name="Tarr C.L."/>
            <person name="Trees E."/>
            <person name="Katz L.S."/>
            <person name="Carleton-Romer H.A."/>
            <person name="Stroika S."/>
            <person name="Kucerova Z."/>
            <person name="Roache K.F."/>
            <person name="Sabol A.L."/>
            <person name="Besser J."/>
            <person name="Gerner-Smidt P."/>
        </authorList>
    </citation>
    <scope>NUCLEOTIDE SEQUENCE</scope>
    <source>
        <strain evidence="7">PNUSAS011316</strain>
    </source>
</reference>
<dbReference type="InterPro" id="IPR036397">
    <property type="entry name" value="RNaseH_sf"/>
</dbReference>
<dbReference type="GO" id="GO:0005829">
    <property type="term" value="C:cytosol"/>
    <property type="evidence" value="ECO:0007669"/>
    <property type="project" value="TreeGrafter"/>
</dbReference>
<dbReference type="InterPro" id="IPR009057">
    <property type="entry name" value="Homeodomain-like_sf"/>
</dbReference>
<dbReference type="PROSITE" id="PS01043">
    <property type="entry name" value="TRANSPOSASE_IS30"/>
    <property type="match status" value="1"/>
</dbReference>
<evidence type="ECO:0000256" key="5">
    <source>
        <dbReference type="ARBA" id="ARBA00023172"/>
    </source>
</evidence>
<dbReference type="GO" id="GO:0003677">
    <property type="term" value="F:DNA binding"/>
    <property type="evidence" value="ECO:0007669"/>
    <property type="project" value="UniProtKB-KW"/>
</dbReference>
<keyword evidence="5" id="KW-0233">DNA recombination</keyword>
<evidence type="ECO:0000256" key="1">
    <source>
        <dbReference type="ARBA" id="ARBA00002190"/>
    </source>
</evidence>
<evidence type="ECO:0000313" key="7">
    <source>
        <dbReference type="EMBL" id="EDG5645855.1"/>
    </source>
</evidence>
<gene>
    <name evidence="7" type="ORF">B7S88_22670</name>
</gene>
<comment type="similarity">
    <text evidence="2">Belongs to the transposase IS30 family.</text>
</comment>
<dbReference type="Pfam" id="PF13936">
    <property type="entry name" value="HTH_38"/>
    <property type="match status" value="1"/>
</dbReference>
<dbReference type="InterPro" id="IPR053392">
    <property type="entry name" value="Transposase_IS30-like"/>
</dbReference>
<accession>A0A631DCP9</accession>
<feature type="domain" description="Integrase catalytic" evidence="6">
    <location>
        <begin position="161"/>
        <end position="320"/>
    </location>
</feature>
<evidence type="ECO:0000259" key="6">
    <source>
        <dbReference type="PROSITE" id="PS50994"/>
    </source>
</evidence>
<dbReference type="PANTHER" id="PTHR10948">
    <property type="entry name" value="TRANSPOSASE"/>
    <property type="match status" value="1"/>
</dbReference>